<reference evidence="3 4" key="1">
    <citation type="submission" date="2024-03" db="EMBL/GenBank/DDBJ databases">
        <title>Novel Streptomyces species of biotechnological and ecological value are a feature of Machair soil.</title>
        <authorList>
            <person name="Prole J.R."/>
            <person name="Goodfellow M."/>
            <person name="Allenby N."/>
            <person name="Ward A.C."/>
        </authorList>
    </citation>
    <scope>NUCLEOTIDE SEQUENCE [LARGE SCALE GENOMIC DNA]</scope>
    <source>
        <strain evidence="3 4">MS1.AVA.1</strain>
    </source>
</reference>
<dbReference type="Proteomes" id="UP001376459">
    <property type="component" value="Unassembled WGS sequence"/>
</dbReference>
<proteinExistence type="predicted"/>
<feature type="compositionally biased region" description="Low complexity" evidence="1">
    <location>
        <begin position="182"/>
        <end position="200"/>
    </location>
</feature>
<accession>A0ABU8UN74</accession>
<organism evidence="3 4">
    <name type="scientific">Streptomyces machairae</name>
    <dbReference type="NCBI Taxonomy" id="3134109"/>
    <lineage>
        <taxon>Bacteria</taxon>
        <taxon>Bacillati</taxon>
        <taxon>Actinomycetota</taxon>
        <taxon>Actinomycetes</taxon>
        <taxon>Kitasatosporales</taxon>
        <taxon>Streptomycetaceae</taxon>
        <taxon>Streptomyces</taxon>
    </lineage>
</organism>
<evidence type="ECO:0000256" key="2">
    <source>
        <dbReference type="SAM" id="Phobius"/>
    </source>
</evidence>
<gene>
    <name evidence="3" type="ORF">WKI71_23920</name>
</gene>
<evidence type="ECO:0000256" key="1">
    <source>
        <dbReference type="SAM" id="MobiDB-lite"/>
    </source>
</evidence>
<feature type="region of interest" description="Disordered" evidence="1">
    <location>
        <begin position="181"/>
        <end position="213"/>
    </location>
</feature>
<keyword evidence="2" id="KW-0812">Transmembrane</keyword>
<protein>
    <submittedName>
        <fullName evidence="3">Uncharacterized protein</fullName>
    </submittedName>
</protein>
<sequence>MSTYSTQSGFDGPVAWDTPGTSSGLARAVAAQLAKFLGWVALWWAALYVTIVLLPVAAVVPMVLVLAVLVFNAVLSLGRLFRFRRVLRILRVYPWRQQRGAVRITKGKDAVFVLPDPDKPETTVSLKAAAGLFRSLTRQSMKDYDEELRYAGDPRFACVVAGPGLRGLSYLAQPTAYNHRTSPAARASAPKPAAALAPSAPGWPTDGGGRRPG</sequence>
<keyword evidence="4" id="KW-1185">Reference proteome</keyword>
<keyword evidence="2" id="KW-1133">Transmembrane helix</keyword>
<name>A0ABU8UN74_9ACTN</name>
<feature type="transmembrane region" description="Helical" evidence="2">
    <location>
        <begin position="36"/>
        <end position="56"/>
    </location>
</feature>
<keyword evidence="2" id="KW-0472">Membrane</keyword>
<dbReference type="EMBL" id="JBBKAK010000001">
    <property type="protein sequence ID" value="MEJ8670371.1"/>
    <property type="molecule type" value="Genomic_DNA"/>
</dbReference>
<feature type="transmembrane region" description="Helical" evidence="2">
    <location>
        <begin position="62"/>
        <end position="81"/>
    </location>
</feature>
<comment type="caution">
    <text evidence="3">The sequence shown here is derived from an EMBL/GenBank/DDBJ whole genome shotgun (WGS) entry which is preliminary data.</text>
</comment>
<evidence type="ECO:0000313" key="4">
    <source>
        <dbReference type="Proteomes" id="UP001376459"/>
    </source>
</evidence>
<evidence type="ECO:0000313" key="3">
    <source>
        <dbReference type="EMBL" id="MEJ8670371.1"/>
    </source>
</evidence>